<feature type="domain" description="BHLH" evidence="6">
    <location>
        <begin position="391"/>
        <end position="497"/>
    </location>
</feature>
<gene>
    <name evidence="7" type="ORF">GP486_005566</name>
</gene>
<feature type="compositionally biased region" description="Polar residues" evidence="5">
    <location>
        <begin position="57"/>
        <end position="69"/>
    </location>
</feature>
<feature type="region of interest" description="Disordered" evidence="5">
    <location>
        <begin position="457"/>
        <end position="483"/>
    </location>
</feature>
<dbReference type="GO" id="GO:0005634">
    <property type="term" value="C:nucleus"/>
    <property type="evidence" value="ECO:0007669"/>
    <property type="project" value="UniProtKB-SubCell"/>
</dbReference>
<feature type="compositionally biased region" description="Acidic residues" evidence="5">
    <location>
        <begin position="622"/>
        <end position="631"/>
    </location>
</feature>
<evidence type="ECO:0000256" key="1">
    <source>
        <dbReference type="ARBA" id="ARBA00004123"/>
    </source>
</evidence>
<feature type="compositionally biased region" description="Polar residues" evidence="5">
    <location>
        <begin position="324"/>
        <end position="335"/>
    </location>
</feature>
<keyword evidence="3" id="KW-0804">Transcription</keyword>
<dbReference type="GO" id="GO:0046983">
    <property type="term" value="F:protein dimerization activity"/>
    <property type="evidence" value="ECO:0007669"/>
    <property type="project" value="InterPro"/>
</dbReference>
<feature type="region of interest" description="Disordered" evidence="5">
    <location>
        <begin position="543"/>
        <end position="631"/>
    </location>
</feature>
<protein>
    <recommendedName>
        <fullName evidence="6">BHLH domain-containing protein</fullName>
    </recommendedName>
</protein>
<dbReference type="InterPro" id="IPR011598">
    <property type="entry name" value="bHLH_dom"/>
</dbReference>
<dbReference type="SMART" id="SM00353">
    <property type="entry name" value="HLH"/>
    <property type="match status" value="1"/>
</dbReference>
<evidence type="ECO:0000256" key="3">
    <source>
        <dbReference type="ARBA" id="ARBA00023163"/>
    </source>
</evidence>
<keyword evidence="2" id="KW-0805">Transcription regulation</keyword>
<feature type="compositionally biased region" description="Polar residues" evidence="5">
    <location>
        <begin position="343"/>
        <end position="352"/>
    </location>
</feature>
<dbReference type="Gene3D" id="4.10.280.10">
    <property type="entry name" value="Helix-loop-helix DNA-binding domain"/>
    <property type="match status" value="1"/>
</dbReference>
<evidence type="ECO:0000256" key="5">
    <source>
        <dbReference type="SAM" id="MobiDB-lite"/>
    </source>
</evidence>
<evidence type="ECO:0000256" key="2">
    <source>
        <dbReference type="ARBA" id="ARBA00023015"/>
    </source>
</evidence>
<evidence type="ECO:0000313" key="8">
    <source>
        <dbReference type="Proteomes" id="UP000750711"/>
    </source>
</evidence>
<dbReference type="PANTHER" id="PTHR46117">
    <property type="entry name" value="FI24210P1"/>
    <property type="match status" value="1"/>
</dbReference>
<organism evidence="7 8">
    <name type="scientific">Trichoglossum hirsutum</name>
    <dbReference type="NCBI Taxonomy" id="265104"/>
    <lineage>
        <taxon>Eukaryota</taxon>
        <taxon>Fungi</taxon>
        <taxon>Dikarya</taxon>
        <taxon>Ascomycota</taxon>
        <taxon>Pezizomycotina</taxon>
        <taxon>Geoglossomycetes</taxon>
        <taxon>Geoglossales</taxon>
        <taxon>Geoglossaceae</taxon>
        <taxon>Trichoglossum</taxon>
    </lineage>
</organism>
<dbReference type="Proteomes" id="UP000750711">
    <property type="component" value="Unassembled WGS sequence"/>
</dbReference>
<reference evidence="7" key="1">
    <citation type="submission" date="2021-03" db="EMBL/GenBank/DDBJ databases">
        <title>Comparative genomics and phylogenomic investigation of the class Geoglossomycetes provide insights into ecological specialization and systematics.</title>
        <authorList>
            <person name="Melie T."/>
            <person name="Pirro S."/>
            <person name="Miller A.N."/>
            <person name="Quandt A."/>
        </authorList>
    </citation>
    <scope>NUCLEOTIDE SEQUENCE</scope>
    <source>
        <strain evidence="7">CAQ_001_2017</strain>
    </source>
</reference>
<feature type="region of interest" description="Disordered" evidence="5">
    <location>
        <begin position="267"/>
        <end position="352"/>
    </location>
</feature>
<feature type="compositionally biased region" description="Low complexity" evidence="5">
    <location>
        <begin position="594"/>
        <end position="604"/>
    </location>
</feature>
<dbReference type="AlphaFoldDB" id="A0A9P8RM10"/>
<dbReference type="Pfam" id="PF00010">
    <property type="entry name" value="HLH"/>
    <property type="match status" value="1"/>
</dbReference>
<evidence type="ECO:0000256" key="4">
    <source>
        <dbReference type="ARBA" id="ARBA00023242"/>
    </source>
</evidence>
<comment type="subcellular location">
    <subcellularLocation>
        <location evidence="1">Nucleus</location>
    </subcellularLocation>
</comment>
<proteinExistence type="predicted"/>
<evidence type="ECO:0000313" key="7">
    <source>
        <dbReference type="EMBL" id="KAH0556577.1"/>
    </source>
</evidence>
<dbReference type="PANTHER" id="PTHR46117:SF3">
    <property type="entry name" value="FI24210P1"/>
    <property type="match status" value="1"/>
</dbReference>
<dbReference type="CDD" id="cd11387">
    <property type="entry name" value="bHLHzip_USF_MITF"/>
    <property type="match status" value="1"/>
</dbReference>
<sequence>MRTSTPRLDLLVGSELHLDTRNHSDEGLDIFNSSGNMAGTGSPPPFIKNEPDDHNYNPHNTQRFQPSHQQGYNISHQQSFGQYGSSQGGSGSIDPSELTVQGTQNGNFALHSYPSFGSQQNLGGFMTNSGIPDDELLDLGNLDDPQGCQGGFQGNSIGFGGAGGLNQDYNSLQDVFPGQESGGLSMNQHGHMNQVYSHTPDGAPIQSPYIQGSFNQDNFRQMQQQRGHGYPLETPSSYNVSPGVHSGSADVHSGSFENSYINTKVKSKVPLDRKGSHSNSKSPMTPKTPALGVGGLSLGTPESGSLPSQPIHNHHLGQHRHQKSLSNQWDSNPGSVHSYVDSPLSSPGHQSAQLQISEILKSGKHASLPAKVENGHHGVPAFQTQEAKRRRRRESHNMVERRRRDNINERIQELSHLVPHHRLEDEKVRKHLVNNSPLSPTIGSTGMSPPQATSLLAGGTGRRATGNITTGIPPEEKDKGPNKGDILNGAVGWTRDLMWALHAKIQQENELADLITSLGGTFPFEQSEDEKRMRTELTDAIEKNGPHNFSYSRGPGSGLRVPKHTDLAGNISGQSTLPPQDMSPGNNNGGSGTTNGVQGQSQGQFWAGQHNGGNGHSSVFKEEDEYGMDMS</sequence>
<dbReference type="GO" id="GO:0000978">
    <property type="term" value="F:RNA polymerase II cis-regulatory region sequence-specific DNA binding"/>
    <property type="evidence" value="ECO:0007669"/>
    <property type="project" value="TreeGrafter"/>
</dbReference>
<dbReference type="InterPro" id="IPR036638">
    <property type="entry name" value="HLH_DNA-bd_sf"/>
</dbReference>
<dbReference type="SUPFAM" id="SSF47459">
    <property type="entry name" value="HLH, helix-loop-helix DNA-binding domain"/>
    <property type="match status" value="1"/>
</dbReference>
<comment type="caution">
    <text evidence="7">The sequence shown here is derived from an EMBL/GenBank/DDBJ whole genome shotgun (WGS) entry which is preliminary data.</text>
</comment>
<accession>A0A9P8RM10</accession>
<dbReference type="InterPro" id="IPR051732">
    <property type="entry name" value="USF"/>
</dbReference>
<feature type="compositionally biased region" description="Polar residues" evidence="5">
    <location>
        <begin position="300"/>
        <end position="311"/>
    </location>
</feature>
<keyword evidence="8" id="KW-1185">Reference proteome</keyword>
<evidence type="ECO:0000259" key="6">
    <source>
        <dbReference type="PROSITE" id="PS50888"/>
    </source>
</evidence>
<dbReference type="PROSITE" id="PS50888">
    <property type="entry name" value="BHLH"/>
    <property type="match status" value="1"/>
</dbReference>
<feature type="region of interest" description="Disordered" evidence="5">
    <location>
        <begin position="27"/>
        <end position="69"/>
    </location>
</feature>
<dbReference type="EMBL" id="JAGHQM010001062">
    <property type="protein sequence ID" value="KAH0556577.1"/>
    <property type="molecule type" value="Genomic_DNA"/>
</dbReference>
<dbReference type="GO" id="GO:0000981">
    <property type="term" value="F:DNA-binding transcription factor activity, RNA polymerase II-specific"/>
    <property type="evidence" value="ECO:0007669"/>
    <property type="project" value="TreeGrafter"/>
</dbReference>
<feature type="compositionally biased region" description="Basic residues" evidence="5">
    <location>
        <begin position="312"/>
        <end position="323"/>
    </location>
</feature>
<keyword evidence="4" id="KW-0539">Nucleus</keyword>
<name>A0A9P8RM10_9PEZI</name>
<feature type="compositionally biased region" description="Basic and acidic residues" evidence="5">
    <location>
        <begin position="395"/>
        <end position="404"/>
    </location>
</feature>
<feature type="region of interest" description="Disordered" evidence="5">
    <location>
        <begin position="381"/>
        <end position="404"/>
    </location>
</feature>